<dbReference type="PANTHER" id="PTHR44858">
    <property type="entry name" value="TETRATRICOPEPTIDE REPEAT PROTEIN 6"/>
    <property type="match status" value="1"/>
</dbReference>
<dbReference type="Pfam" id="PF13414">
    <property type="entry name" value="TPR_11"/>
    <property type="match status" value="1"/>
</dbReference>
<dbReference type="EMBL" id="AODQ01000080">
    <property type="protein sequence ID" value="EMR01978.1"/>
    <property type="molecule type" value="Genomic_DNA"/>
</dbReference>
<dbReference type="Proteomes" id="UP000011910">
    <property type="component" value="Unassembled WGS sequence"/>
</dbReference>
<dbReference type="SUPFAM" id="SSF48452">
    <property type="entry name" value="TPR-like"/>
    <property type="match status" value="2"/>
</dbReference>
<comment type="caution">
    <text evidence="4">The sequence shown here is derived from an EMBL/GenBank/DDBJ whole genome shotgun (WGS) entry which is preliminary data.</text>
</comment>
<feature type="repeat" description="TPR" evidence="3">
    <location>
        <begin position="109"/>
        <end position="142"/>
    </location>
</feature>
<dbReference type="eggNOG" id="COG0457">
    <property type="taxonomic scope" value="Bacteria"/>
</dbReference>
<dbReference type="GO" id="GO:0046813">
    <property type="term" value="P:receptor-mediated virion attachment to host cell"/>
    <property type="evidence" value="ECO:0007669"/>
    <property type="project" value="TreeGrafter"/>
</dbReference>
<gene>
    <name evidence="4" type="ORF">ADICEAN_02913</name>
</gene>
<dbReference type="InterPro" id="IPR019734">
    <property type="entry name" value="TPR_rpt"/>
</dbReference>
<keyword evidence="2 3" id="KW-0802">TPR repeat</keyword>
<dbReference type="SMART" id="SM00028">
    <property type="entry name" value="TPR"/>
    <property type="match status" value="15"/>
</dbReference>
<accession>M7MZW7</accession>
<dbReference type="AlphaFoldDB" id="M7MZW7"/>
<feature type="repeat" description="TPR" evidence="3">
    <location>
        <begin position="517"/>
        <end position="550"/>
    </location>
</feature>
<dbReference type="InterPro" id="IPR011990">
    <property type="entry name" value="TPR-like_helical_dom_sf"/>
</dbReference>
<feature type="repeat" description="TPR" evidence="3">
    <location>
        <begin position="143"/>
        <end position="176"/>
    </location>
</feature>
<proteinExistence type="predicted"/>
<sequence>MLRPESSRQPQTTDAAIARSWQAFDTRRVAELLQQAQQAEQARAYDKARTLYRQALQLQPGDAPTQARLRKLEQKISFNTQLEAKFKEGAYLEAIQAYGKAISEDPKNADLYLGRGRAYEKLKDFGAAIGDFSTAIKLDPQFAQAYHQRALLYERSQDAQKALADYDHIIQKLPNGAAYYPERARLKQAMGDGKGALADYEAALKQTPDEAALHYQKGLLLQQQKAPEAAIAAFSKALSLDSLLAPAYYARGLAYMEQQNISAAAVDFEQARSGGLSPGQLAEIDALAREHYQAGEQALAKGNARLALQHMIKAVLIAPSNEQAWVLKGDAHYQLKDYDNALQSYSRAIELERPSLAYYKRGLVLREQGEFPAAKADFARFVPIGAELVAAAETGATTAQSAQALEQVAQEVAEGWYRLGNAQLLAEQYLEAQASLDKAMAINKTHAQALFAQGAVQLGLKNYKRAIRDIEKSMKWGIPDNPWVYLALGDAYQALGQTEYALSIYTYILEKVDGAFAPAYLQRSDSYKQLKQYPRALQDITKALTLHEAFGRDVGLLTRKGLLELHEARYQEAGQTFEQALQLENTNAWALYGKASVLASQNKLEESLELYRRAFQTGLIEWSAIKDDPIIRQVSKQKAFQELVDASFRL</sequence>
<dbReference type="PROSITE" id="PS50005">
    <property type="entry name" value="TPR"/>
    <property type="match status" value="6"/>
</dbReference>
<dbReference type="InterPro" id="IPR050498">
    <property type="entry name" value="Ycf3"/>
</dbReference>
<organism evidence="4 5">
    <name type="scientific">Cesiribacter andamanensis AMV16</name>
    <dbReference type="NCBI Taxonomy" id="1279009"/>
    <lineage>
        <taxon>Bacteria</taxon>
        <taxon>Pseudomonadati</taxon>
        <taxon>Bacteroidota</taxon>
        <taxon>Cytophagia</taxon>
        <taxon>Cytophagales</taxon>
        <taxon>Cesiribacteraceae</taxon>
        <taxon>Cesiribacter</taxon>
    </lineage>
</organism>
<dbReference type="PANTHER" id="PTHR44858:SF1">
    <property type="entry name" value="UDP-N-ACETYLGLUCOSAMINE--PEPTIDE N-ACETYLGLUCOSAMINYLTRANSFERASE SPINDLY-RELATED"/>
    <property type="match status" value="1"/>
</dbReference>
<dbReference type="Pfam" id="PF14559">
    <property type="entry name" value="TPR_19"/>
    <property type="match status" value="1"/>
</dbReference>
<keyword evidence="5" id="KW-1185">Reference proteome</keyword>
<evidence type="ECO:0000256" key="2">
    <source>
        <dbReference type="ARBA" id="ARBA00022803"/>
    </source>
</evidence>
<protein>
    <submittedName>
        <fullName evidence="4">Lipoprotein NlpI</fullName>
    </submittedName>
</protein>
<name>M7MZW7_9BACT</name>
<evidence type="ECO:0000313" key="4">
    <source>
        <dbReference type="EMBL" id="EMR01978.1"/>
    </source>
</evidence>
<dbReference type="Pfam" id="PF13432">
    <property type="entry name" value="TPR_16"/>
    <property type="match status" value="2"/>
</dbReference>
<evidence type="ECO:0000256" key="1">
    <source>
        <dbReference type="ARBA" id="ARBA00022737"/>
    </source>
</evidence>
<evidence type="ECO:0000256" key="3">
    <source>
        <dbReference type="PROSITE-ProRule" id="PRU00339"/>
    </source>
</evidence>
<dbReference type="Pfam" id="PF13181">
    <property type="entry name" value="TPR_8"/>
    <property type="match status" value="3"/>
</dbReference>
<evidence type="ECO:0000313" key="5">
    <source>
        <dbReference type="Proteomes" id="UP000011910"/>
    </source>
</evidence>
<dbReference type="Gene3D" id="1.25.40.10">
    <property type="entry name" value="Tetratricopeptide repeat domain"/>
    <property type="match status" value="7"/>
</dbReference>
<keyword evidence="4" id="KW-0449">Lipoprotein</keyword>
<feature type="repeat" description="TPR" evidence="3">
    <location>
        <begin position="554"/>
        <end position="587"/>
    </location>
</feature>
<keyword evidence="1" id="KW-0677">Repeat</keyword>
<feature type="repeat" description="TPR" evidence="3">
    <location>
        <begin position="322"/>
        <end position="355"/>
    </location>
</feature>
<feature type="repeat" description="TPR" evidence="3">
    <location>
        <begin position="413"/>
        <end position="446"/>
    </location>
</feature>
<reference evidence="4 5" key="1">
    <citation type="journal article" date="2013" name="Genome Announc.">
        <title>Draft Genome Sequence of Cesiribacter andamanensis Strain AMV16T, Isolated from a Soil Sample from a Mud Volcano in the Andaman Islands, India.</title>
        <authorList>
            <person name="Shivaji S."/>
            <person name="Ara S."/>
            <person name="Begum Z."/>
            <person name="Srinivas T.N."/>
            <person name="Singh A."/>
            <person name="Kumar Pinnaka A."/>
        </authorList>
    </citation>
    <scope>NUCLEOTIDE SEQUENCE [LARGE SCALE GENOMIC DNA]</scope>
    <source>
        <strain evidence="4 5">AMV16</strain>
    </source>
</reference>
<dbReference type="GO" id="GO:0009279">
    <property type="term" value="C:cell outer membrane"/>
    <property type="evidence" value="ECO:0007669"/>
    <property type="project" value="TreeGrafter"/>
</dbReference>
<dbReference type="Pfam" id="PF00515">
    <property type="entry name" value="TPR_1"/>
    <property type="match status" value="1"/>
</dbReference>
<dbReference type="STRING" id="1279009.ADICEAN_02913"/>